<protein>
    <submittedName>
        <fullName evidence="1">Uncharacterized protein</fullName>
    </submittedName>
</protein>
<comment type="caution">
    <text evidence="1">The sequence shown here is derived from an EMBL/GenBank/DDBJ whole genome shotgun (WGS) entry which is preliminary data.</text>
</comment>
<evidence type="ECO:0000313" key="2">
    <source>
        <dbReference type="Proteomes" id="UP000593567"/>
    </source>
</evidence>
<organism evidence="1 2">
    <name type="scientific">Bugula neritina</name>
    <name type="common">Brown bryozoan</name>
    <name type="synonym">Sertularia neritina</name>
    <dbReference type="NCBI Taxonomy" id="10212"/>
    <lineage>
        <taxon>Eukaryota</taxon>
        <taxon>Metazoa</taxon>
        <taxon>Spiralia</taxon>
        <taxon>Lophotrochozoa</taxon>
        <taxon>Bryozoa</taxon>
        <taxon>Gymnolaemata</taxon>
        <taxon>Cheilostomatida</taxon>
        <taxon>Flustrina</taxon>
        <taxon>Buguloidea</taxon>
        <taxon>Bugulidae</taxon>
        <taxon>Bugula</taxon>
    </lineage>
</organism>
<evidence type="ECO:0000313" key="1">
    <source>
        <dbReference type="EMBL" id="KAF6028632.1"/>
    </source>
</evidence>
<gene>
    <name evidence="1" type="ORF">EB796_013068</name>
</gene>
<sequence>MVTSKDNQHSHWEVFLYLIVNWKPIRVRAQRCKRCAVKVGIFLPGAKIVVRLMSVTSVKCRPYRNCLNLVTPYIIERASRSI</sequence>
<accession>A0A7J7JQJ2</accession>
<dbReference type="Proteomes" id="UP000593567">
    <property type="component" value="Unassembled WGS sequence"/>
</dbReference>
<dbReference type="AlphaFoldDB" id="A0A7J7JQJ2"/>
<name>A0A7J7JQJ2_BUGNE</name>
<dbReference type="EMBL" id="VXIV02001930">
    <property type="protein sequence ID" value="KAF6028632.1"/>
    <property type="molecule type" value="Genomic_DNA"/>
</dbReference>
<proteinExistence type="predicted"/>
<reference evidence="1" key="1">
    <citation type="submission" date="2020-06" db="EMBL/GenBank/DDBJ databases">
        <title>Draft genome of Bugula neritina, a colonial animal packing powerful symbionts and potential medicines.</title>
        <authorList>
            <person name="Rayko M."/>
        </authorList>
    </citation>
    <scope>NUCLEOTIDE SEQUENCE [LARGE SCALE GENOMIC DNA]</scope>
    <source>
        <strain evidence="1">Kwan_BN1</strain>
    </source>
</reference>
<keyword evidence="2" id="KW-1185">Reference proteome</keyword>